<evidence type="ECO:0000259" key="13">
    <source>
        <dbReference type="Pfam" id="PF01179"/>
    </source>
</evidence>
<evidence type="ECO:0000256" key="6">
    <source>
        <dbReference type="ARBA" id="ARBA00023002"/>
    </source>
</evidence>
<feature type="active site" description="Proton acceptor" evidence="9">
    <location>
        <position position="364"/>
    </location>
</feature>
<evidence type="ECO:0000313" key="16">
    <source>
        <dbReference type="EMBL" id="KDP25604.1"/>
    </source>
</evidence>
<keyword evidence="12" id="KW-0472">Membrane</keyword>
<dbReference type="GO" id="GO:0048038">
    <property type="term" value="F:quinone binding"/>
    <property type="evidence" value="ECO:0007669"/>
    <property type="project" value="InterPro"/>
</dbReference>
<dbReference type="InterPro" id="IPR000269">
    <property type="entry name" value="Cu_amine_oxidase"/>
</dbReference>
<evidence type="ECO:0000256" key="9">
    <source>
        <dbReference type="PIRSR" id="PIRSR600269-50"/>
    </source>
</evidence>
<feature type="modified residue" description="2',4',5'-topaquinone" evidence="10">
    <location>
        <position position="452"/>
    </location>
</feature>
<keyword evidence="12" id="KW-1133">Transmembrane helix</keyword>
<dbReference type="AlphaFoldDB" id="A0A067K1D8"/>
<dbReference type="OrthoDB" id="5379943at2759"/>
<dbReference type="EC" id="1.4.3.-" evidence="11"/>
<gene>
    <name evidence="16" type="ORF">JCGZ_20760</name>
</gene>
<proteinExistence type="inferred from homology"/>
<evidence type="ECO:0000256" key="2">
    <source>
        <dbReference type="ARBA" id="ARBA00007983"/>
    </source>
</evidence>
<feature type="domain" description="Copper amine oxidase N3-terminal" evidence="15">
    <location>
        <begin position="161"/>
        <end position="260"/>
    </location>
</feature>
<dbReference type="InterPro" id="IPR015800">
    <property type="entry name" value="Cu_amine_oxidase_N2"/>
</dbReference>
<dbReference type="InterPro" id="IPR016182">
    <property type="entry name" value="Cu_amine_oxidase_N-reg"/>
</dbReference>
<evidence type="ECO:0000313" key="17">
    <source>
        <dbReference type="Proteomes" id="UP000027138"/>
    </source>
</evidence>
<dbReference type="Gene3D" id="3.10.450.40">
    <property type="match status" value="2"/>
</dbReference>
<keyword evidence="7 11" id="KW-0186">Copper</keyword>
<dbReference type="FunFam" id="3.10.450.40:FF:000005">
    <property type="entry name" value="Amine oxidase"/>
    <property type="match status" value="1"/>
</dbReference>
<keyword evidence="6 11" id="KW-0560">Oxidoreductase</keyword>
<comment type="cofactor">
    <cofactor evidence="11">
        <name>Cu cation</name>
        <dbReference type="ChEBI" id="CHEBI:23378"/>
    </cofactor>
    <text evidence="11">Contains 1 topaquinone per subunit.</text>
</comment>
<dbReference type="GO" id="GO:0008131">
    <property type="term" value="F:primary methylamine oxidase activity"/>
    <property type="evidence" value="ECO:0007669"/>
    <property type="project" value="InterPro"/>
</dbReference>
<reference evidence="16 17" key="1">
    <citation type="journal article" date="2014" name="PLoS ONE">
        <title>Global Analysis of Gene Expression Profiles in Physic Nut (Jatropha curcas L.) Seedlings Exposed to Salt Stress.</title>
        <authorList>
            <person name="Zhang L."/>
            <person name="Zhang C."/>
            <person name="Wu P."/>
            <person name="Chen Y."/>
            <person name="Li M."/>
            <person name="Jiang H."/>
            <person name="Wu G."/>
        </authorList>
    </citation>
    <scope>NUCLEOTIDE SEQUENCE [LARGE SCALE GENOMIC DNA]</scope>
    <source>
        <strain evidence="17">cv. GZQX0401</strain>
        <tissue evidence="16">Young leaves</tissue>
    </source>
</reference>
<evidence type="ECO:0000256" key="4">
    <source>
        <dbReference type="ARBA" id="ARBA00022723"/>
    </source>
</evidence>
<name>A0A067K1D8_JATCU</name>
<dbReference type="GO" id="GO:0005507">
    <property type="term" value="F:copper ion binding"/>
    <property type="evidence" value="ECO:0007669"/>
    <property type="project" value="InterPro"/>
</dbReference>
<comment type="cofactor">
    <cofactor evidence="1">
        <name>Cu cation</name>
        <dbReference type="ChEBI" id="CHEBI:23378"/>
    </cofactor>
</comment>
<dbReference type="SUPFAM" id="SSF54416">
    <property type="entry name" value="Amine oxidase N-terminal region"/>
    <property type="match status" value="2"/>
</dbReference>
<evidence type="ECO:0000256" key="12">
    <source>
        <dbReference type="SAM" id="Phobius"/>
    </source>
</evidence>
<protein>
    <recommendedName>
        <fullName evidence="11">Amine oxidase</fullName>
        <ecNumber evidence="11">1.4.3.-</ecNumber>
    </recommendedName>
</protein>
<comment type="subunit">
    <text evidence="3">Homodimer.</text>
</comment>
<dbReference type="PANTHER" id="PTHR10638:SF69">
    <property type="entry name" value="AMINE OXIDASE [COPPER-CONTAINING] GAMMA 1-RELATED"/>
    <property type="match status" value="1"/>
</dbReference>
<evidence type="ECO:0000259" key="15">
    <source>
        <dbReference type="Pfam" id="PF02728"/>
    </source>
</evidence>
<evidence type="ECO:0000256" key="5">
    <source>
        <dbReference type="ARBA" id="ARBA00022772"/>
    </source>
</evidence>
<dbReference type="InterPro" id="IPR036460">
    <property type="entry name" value="Cu_amine_oxidase_C_sf"/>
</dbReference>
<keyword evidence="4 11" id="KW-0479">Metal-binding</keyword>
<dbReference type="Pfam" id="PF02728">
    <property type="entry name" value="Cu_amine_oxidN3"/>
    <property type="match status" value="1"/>
</dbReference>
<evidence type="ECO:0000256" key="7">
    <source>
        <dbReference type="ARBA" id="ARBA00023008"/>
    </source>
</evidence>
<dbReference type="Pfam" id="PF02727">
    <property type="entry name" value="Cu_amine_oxidN2"/>
    <property type="match status" value="1"/>
</dbReference>
<dbReference type="EMBL" id="KK914993">
    <property type="protein sequence ID" value="KDP25604.1"/>
    <property type="molecule type" value="Genomic_DNA"/>
</dbReference>
<feature type="active site" description="Schiff-base intermediate with substrate; via topaquinone" evidence="9">
    <location>
        <position position="452"/>
    </location>
</feature>
<organism evidence="16 17">
    <name type="scientific">Jatropha curcas</name>
    <name type="common">Barbados nut</name>
    <dbReference type="NCBI Taxonomy" id="180498"/>
    <lineage>
        <taxon>Eukaryota</taxon>
        <taxon>Viridiplantae</taxon>
        <taxon>Streptophyta</taxon>
        <taxon>Embryophyta</taxon>
        <taxon>Tracheophyta</taxon>
        <taxon>Spermatophyta</taxon>
        <taxon>Magnoliopsida</taxon>
        <taxon>eudicotyledons</taxon>
        <taxon>Gunneridae</taxon>
        <taxon>Pentapetalae</taxon>
        <taxon>rosids</taxon>
        <taxon>fabids</taxon>
        <taxon>Malpighiales</taxon>
        <taxon>Euphorbiaceae</taxon>
        <taxon>Crotonoideae</taxon>
        <taxon>Jatropheae</taxon>
        <taxon>Jatropha</taxon>
    </lineage>
</organism>
<dbReference type="Proteomes" id="UP000027138">
    <property type="component" value="Unassembled WGS sequence"/>
</dbReference>
<dbReference type="PANTHER" id="PTHR10638">
    <property type="entry name" value="COPPER AMINE OXIDASE"/>
    <property type="match status" value="1"/>
</dbReference>
<dbReference type="GO" id="GO:0009308">
    <property type="term" value="P:amine metabolic process"/>
    <property type="evidence" value="ECO:0007669"/>
    <property type="project" value="UniProtKB-UniRule"/>
</dbReference>
<evidence type="ECO:0000256" key="8">
    <source>
        <dbReference type="ARBA" id="ARBA00023157"/>
    </source>
</evidence>
<evidence type="ECO:0000256" key="1">
    <source>
        <dbReference type="ARBA" id="ARBA00001935"/>
    </source>
</evidence>
<dbReference type="SUPFAM" id="SSF49998">
    <property type="entry name" value="Amine oxidase catalytic domain"/>
    <property type="match status" value="1"/>
</dbReference>
<sequence length="666" mass="75655">MEIASSLHFTFFMFMFLLLFAFFLNKPESSYSFTSKNRIYSKFGSVLETQIPRNPKINDYSGPTPKHPLDPLTIQEINKVRAILLSFYKPFLSSNKFPTIHSLSLDEPEKSLVSEWKQGDPFPPRKGLVIAVLNGQTHLLNVDLALGQVTAHEINSASGYPMLSMEDISAAVQVALSYKELNQSAIARGVHLSDLSCITPSPGWFGSHEEGRRVIKVQCFSSQGTPNFFMRPLEGLTMTVDLDKKEVVKFSDTGRGIPIPKETNTDYRYIEQEKRIEMDPINPISMEQPKGPSFTVENGHLVKWANWVFHLKADQREGMVISRAMVKDSETGVLRSVMYKGFCSEMFVPYMDPDENWYFKSYMDAGEFGLGATAMPLVPLNDCPRFSHYMDAVFVSSEGTPYVQPDMICLFERYAGDIGWRHSEIPVNGFKIRESRPKVTLVARMAASIGNYDYIFDWEFQTDGLIRIKVSLSGMLMVKGTPHQNVHQIPNEEEMSSPLVSENVIGVVHDHFITFHLDMDIDDTNNTFVKVRLVKEQKFPGETPRKSYLKAKRETVKTEEDAKIKLKLYDPSEFHVINPSRRSRLGNPAGYRIVPGGTAASLLDHLDPPQLRGAYTNNQIWVTPYNRSEQWAGGLLVYQSRGDDTLAVWSERYKTLICIIKFCFVF</sequence>
<feature type="transmembrane region" description="Helical" evidence="12">
    <location>
        <begin position="7"/>
        <end position="24"/>
    </location>
</feature>
<keyword evidence="12" id="KW-0812">Transmembrane</keyword>
<feature type="domain" description="Copper amine oxidase catalytic" evidence="13">
    <location>
        <begin position="285"/>
        <end position="654"/>
    </location>
</feature>
<evidence type="ECO:0000256" key="10">
    <source>
        <dbReference type="PIRSR" id="PIRSR600269-51"/>
    </source>
</evidence>
<comment type="similarity">
    <text evidence="2 11">Belongs to the copper/topaquinone oxidase family.</text>
</comment>
<accession>A0A067K1D8</accession>
<keyword evidence="8" id="KW-1015">Disulfide bond</keyword>
<comment type="PTM">
    <text evidence="10 11">Topaquinone (TPQ) is generated by copper-dependent autoxidation of a specific tyrosyl residue.</text>
</comment>
<dbReference type="InterPro" id="IPR015798">
    <property type="entry name" value="Cu_amine_oxidase_C"/>
</dbReference>
<evidence type="ECO:0000256" key="3">
    <source>
        <dbReference type="ARBA" id="ARBA00011738"/>
    </source>
</evidence>
<feature type="domain" description="Copper amine oxidase N2-terminal" evidence="14">
    <location>
        <begin position="67"/>
        <end position="151"/>
    </location>
</feature>
<dbReference type="InterPro" id="IPR015802">
    <property type="entry name" value="Cu_amine_oxidase_N3"/>
</dbReference>
<evidence type="ECO:0000259" key="14">
    <source>
        <dbReference type="Pfam" id="PF02727"/>
    </source>
</evidence>
<keyword evidence="17" id="KW-1185">Reference proteome</keyword>
<dbReference type="Pfam" id="PF01179">
    <property type="entry name" value="Cu_amine_oxid"/>
    <property type="match status" value="1"/>
</dbReference>
<evidence type="ECO:0000256" key="11">
    <source>
        <dbReference type="RuleBase" id="RU000672"/>
    </source>
</evidence>
<dbReference type="STRING" id="180498.A0A067K1D8"/>
<keyword evidence="5 9" id="KW-0801">TPQ</keyword>
<dbReference type="Gene3D" id="2.70.98.20">
    <property type="entry name" value="Copper amine oxidase, catalytic domain"/>
    <property type="match status" value="1"/>
</dbReference>